<evidence type="ECO:0000313" key="9">
    <source>
        <dbReference type="Proteomes" id="UP000198546"/>
    </source>
</evidence>
<feature type="chain" id="PRO_5038762526" evidence="6">
    <location>
        <begin position="24"/>
        <end position="345"/>
    </location>
</feature>
<dbReference type="Proteomes" id="UP000198546">
    <property type="component" value="Chromosome i"/>
</dbReference>
<dbReference type="PANTHER" id="PTHR30532">
    <property type="entry name" value="IRON III DICITRATE-BINDING PERIPLASMIC PROTEIN"/>
    <property type="match status" value="1"/>
</dbReference>
<name>A0A1G6Y4H5_9ACTN</name>
<feature type="compositionally biased region" description="Low complexity" evidence="5">
    <location>
        <begin position="22"/>
        <end position="32"/>
    </location>
</feature>
<evidence type="ECO:0000256" key="1">
    <source>
        <dbReference type="ARBA" id="ARBA00004196"/>
    </source>
</evidence>
<comment type="subcellular location">
    <subcellularLocation>
        <location evidence="1">Cell envelope</location>
    </subcellularLocation>
</comment>
<dbReference type="AlphaFoldDB" id="A0A1G6Y4H5"/>
<feature type="domain" description="Fe/B12 periplasmic-binding" evidence="7">
    <location>
        <begin position="60"/>
        <end position="339"/>
    </location>
</feature>
<feature type="region of interest" description="Disordered" evidence="5">
    <location>
        <begin position="22"/>
        <end position="41"/>
    </location>
</feature>
<evidence type="ECO:0000256" key="5">
    <source>
        <dbReference type="SAM" id="MobiDB-lite"/>
    </source>
</evidence>
<evidence type="ECO:0000313" key="8">
    <source>
        <dbReference type="EMBL" id="SDD84506.1"/>
    </source>
</evidence>
<keyword evidence="3" id="KW-0813">Transport</keyword>
<evidence type="ECO:0000256" key="4">
    <source>
        <dbReference type="ARBA" id="ARBA00022729"/>
    </source>
</evidence>
<dbReference type="SUPFAM" id="SSF53807">
    <property type="entry name" value="Helical backbone' metal receptor"/>
    <property type="match status" value="1"/>
</dbReference>
<keyword evidence="9" id="KW-1185">Reference proteome</keyword>
<dbReference type="InterPro" id="IPR051313">
    <property type="entry name" value="Bact_iron-sidero_bind"/>
</dbReference>
<sequence length="345" mass="35626">MLAAPVAALSLTLTLAACGGATAPSTEPAAPASGGGSSEWTPVTIEHALGTTTIETQPERVATVDFANQEVPLALGIVPVGMSKMTWGDDDGDGVQPWTEDKLTELGAETPVLFDETDGYDFEAVAGTEPDVILAGYSGMTAEDYATLSEIAPVVAYPETPWATAWRDTITINSAALGMAEEGEQLVADVEQSIATAVGKHPELEGANGMFMTHVDPTDLSEINFYTAADTRSQFFDDLGMQTAPSVVEASGDSGSYSGSLSTERADELSDVDVIVTYGGDELIDALKGDPVLSQLPAVANDAIVNLDGSQPIGTAANPTVLSTPYLIEDYTALLADAVAGNEAG</sequence>
<evidence type="ECO:0000256" key="6">
    <source>
        <dbReference type="SAM" id="SignalP"/>
    </source>
</evidence>
<dbReference type="EMBL" id="LT629688">
    <property type="protein sequence ID" value="SDD84506.1"/>
    <property type="molecule type" value="Genomic_DNA"/>
</dbReference>
<dbReference type="PANTHER" id="PTHR30532:SF24">
    <property type="entry name" value="FERRIC ENTEROBACTIN-BINDING PERIPLASMIC PROTEIN FEPB"/>
    <property type="match status" value="1"/>
</dbReference>
<keyword evidence="4 6" id="KW-0732">Signal</keyword>
<feature type="signal peptide" evidence="6">
    <location>
        <begin position="1"/>
        <end position="23"/>
    </location>
</feature>
<proteinExistence type="inferred from homology"/>
<gene>
    <name evidence="8" type="ORF">SAMN04489747_1878</name>
</gene>
<evidence type="ECO:0000256" key="2">
    <source>
        <dbReference type="ARBA" id="ARBA00008814"/>
    </source>
</evidence>
<reference evidence="8 9" key="1">
    <citation type="submission" date="2016-10" db="EMBL/GenBank/DDBJ databases">
        <authorList>
            <person name="de Groot N.N."/>
        </authorList>
    </citation>
    <scope>NUCLEOTIDE SEQUENCE [LARGE SCALE GENOMIC DNA]</scope>
    <source>
        <strain evidence="8 9">MON 2.2</strain>
    </source>
</reference>
<dbReference type="InterPro" id="IPR002491">
    <property type="entry name" value="ABC_transptr_periplasmic_BD"/>
</dbReference>
<dbReference type="OrthoDB" id="1846031at2"/>
<dbReference type="Gene3D" id="3.40.50.1980">
    <property type="entry name" value="Nitrogenase molybdenum iron protein domain"/>
    <property type="match status" value="2"/>
</dbReference>
<comment type="similarity">
    <text evidence="2">Belongs to the bacterial solute-binding protein 8 family.</text>
</comment>
<dbReference type="Pfam" id="PF01497">
    <property type="entry name" value="Peripla_BP_2"/>
    <property type="match status" value="1"/>
</dbReference>
<evidence type="ECO:0000256" key="3">
    <source>
        <dbReference type="ARBA" id="ARBA00022448"/>
    </source>
</evidence>
<accession>A0A1G6Y4H5</accession>
<dbReference type="GO" id="GO:1901678">
    <property type="term" value="P:iron coordination entity transport"/>
    <property type="evidence" value="ECO:0007669"/>
    <property type="project" value="UniProtKB-ARBA"/>
</dbReference>
<dbReference type="GO" id="GO:0030288">
    <property type="term" value="C:outer membrane-bounded periplasmic space"/>
    <property type="evidence" value="ECO:0007669"/>
    <property type="project" value="TreeGrafter"/>
</dbReference>
<organism evidence="8 9">
    <name type="scientific">Auraticoccus monumenti</name>
    <dbReference type="NCBI Taxonomy" id="675864"/>
    <lineage>
        <taxon>Bacteria</taxon>
        <taxon>Bacillati</taxon>
        <taxon>Actinomycetota</taxon>
        <taxon>Actinomycetes</taxon>
        <taxon>Propionibacteriales</taxon>
        <taxon>Propionibacteriaceae</taxon>
        <taxon>Auraticoccus</taxon>
    </lineage>
</organism>
<dbReference type="PROSITE" id="PS50983">
    <property type="entry name" value="FE_B12_PBP"/>
    <property type="match status" value="1"/>
</dbReference>
<dbReference type="STRING" id="675864.SAMN04489747_1878"/>
<protein>
    <submittedName>
        <fullName evidence="8">Iron complex transport system substrate-binding protein</fullName>
    </submittedName>
</protein>
<evidence type="ECO:0000259" key="7">
    <source>
        <dbReference type="PROSITE" id="PS50983"/>
    </source>
</evidence>